<accession>A0A915KE93</accession>
<proteinExistence type="predicted"/>
<protein>
    <submittedName>
        <fullName evidence="3">Uncharacterized protein</fullName>
    </submittedName>
</protein>
<evidence type="ECO:0000313" key="2">
    <source>
        <dbReference type="Proteomes" id="UP000887565"/>
    </source>
</evidence>
<sequence>MDANMRLICQTPTAFKTICKSESNRLGSCRRLPPQGPPQPADNRRKNTNFLVENDFVEQKSVKKRKLRVLSKSTAEMLGQIFQMRDLENSEKSVQQNMNITYQRECQAWNSSNSDKSGNEVDFSDQKYGPWESQWLTYVEKLSRENLNTGSSWSIIVNNYNTLLKEKMGQACIDN</sequence>
<evidence type="ECO:0000256" key="1">
    <source>
        <dbReference type="SAM" id="MobiDB-lite"/>
    </source>
</evidence>
<reference evidence="3" key="1">
    <citation type="submission" date="2022-11" db="UniProtKB">
        <authorList>
            <consortium name="WormBaseParasite"/>
        </authorList>
    </citation>
    <scope>IDENTIFICATION</scope>
</reference>
<organism evidence="2 3">
    <name type="scientific">Romanomermis culicivorax</name>
    <name type="common">Nematode worm</name>
    <dbReference type="NCBI Taxonomy" id="13658"/>
    <lineage>
        <taxon>Eukaryota</taxon>
        <taxon>Metazoa</taxon>
        <taxon>Ecdysozoa</taxon>
        <taxon>Nematoda</taxon>
        <taxon>Enoplea</taxon>
        <taxon>Dorylaimia</taxon>
        <taxon>Mermithida</taxon>
        <taxon>Mermithoidea</taxon>
        <taxon>Mermithidae</taxon>
        <taxon>Romanomermis</taxon>
    </lineage>
</organism>
<dbReference type="Proteomes" id="UP000887565">
    <property type="component" value="Unplaced"/>
</dbReference>
<keyword evidence="2" id="KW-1185">Reference proteome</keyword>
<dbReference type="WBParaSite" id="nRc.2.0.1.t37113-RA">
    <property type="protein sequence ID" value="nRc.2.0.1.t37113-RA"/>
    <property type="gene ID" value="nRc.2.0.1.g37113"/>
</dbReference>
<evidence type="ECO:0000313" key="3">
    <source>
        <dbReference type="WBParaSite" id="nRc.2.0.1.t37113-RA"/>
    </source>
</evidence>
<dbReference type="AlphaFoldDB" id="A0A915KE93"/>
<name>A0A915KE93_ROMCU</name>
<feature type="region of interest" description="Disordered" evidence="1">
    <location>
        <begin position="26"/>
        <end position="46"/>
    </location>
</feature>